<proteinExistence type="predicted"/>
<sequence length="40" mass="4152">MFHMKHGEAPGLVLWADAPPALGAPAKGGRQCFCDGCVIV</sequence>
<keyword evidence="2" id="KW-1185">Reference proteome</keyword>
<dbReference type="Proteomes" id="UP000019666">
    <property type="component" value="Unassembled WGS sequence"/>
</dbReference>
<dbReference type="EMBL" id="AOSK01000127">
    <property type="protein sequence ID" value="EYD73899.1"/>
    <property type="molecule type" value="Genomic_DNA"/>
</dbReference>
<evidence type="ECO:0000313" key="2">
    <source>
        <dbReference type="Proteomes" id="UP000019666"/>
    </source>
</evidence>
<name>A0A017HJD2_9RHOB</name>
<dbReference type="HOGENOM" id="CLU_3295958_0_0_5"/>
<gene>
    <name evidence="1" type="ORF">Rumeso_04496</name>
</gene>
<dbReference type="AlphaFoldDB" id="A0A017HJD2"/>
<dbReference type="STRING" id="442562.Rumeso_04496"/>
<comment type="caution">
    <text evidence="1">The sequence shown here is derived from an EMBL/GenBank/DDBJ whole genome shotgun (WGS) entry which is preliminary data.</text>
</comment>
<evidence type="ECO:0000313" key="1">
    <source>
        <dbReference type="EMBL" id="EYD73899.1"/>
    </source>
</evidence>
<protein>
    <submittedName>
        <fullName evidence="1">Uncharacterized protein</fullName>
    </submittedName>
</protein>
<organism evidence="1 2">
    <name type="scientific">Rubellimicrobium mesophilum DSM 19309</name>
    <dbReference type="NCBI Taxonomy" id="442562"/>
    <lineage>
        <taxon>Bacteria</taxon>
        <taxon>Pseudomonadati</taxon>
        <taxon>Pseudomonadota</taxon>
        <taxon>Alphaproteobacteria</taxon>
        <taxon>Rhodobacterales</taxon>
        <taxon>Roseobacteraceae</taxon>
        <taxon>Rubellimicrobium</taxon>
    </lineage>
</organism>
<reference evidence="1 2" key="1">
    <citation type="submission" date="2013-02" db="EMBL/GenBank/DDBJ databases">
        <authorList>
            <person name="Fiebig A."/>
            <person name="Goeker M."/>
            <person name="Klenk H.-P.P."/>
        </authorList>
    </citation>
    <scope>NUCLEOTIDE SEQUENCE [LARGE SCALE GENOMIC DNA]</scope>
    <source>
        <strain evidence="1 2">DSM 19309</strain>
    </source>
</reference>
<accession>A0A017HJD2</accession>